<feature type="signal peptide" evidence="1">
    <location>
        <begin position="1"/>
        <end position="15"/>
    </location>
</feature>
<keyword evidence="1" id="KW-0732">Signal</keyword>
<proteinExistence type="predicted"/>
<feature type="chain" id="PRO_5012271891" evidence="1">
    <location>
        <begin position="16"/>
        <end position="251"/>
    </location>
</feature>
<protein>
    <submittedName>
        <fullName evidence="2">Uncharacterized protein</fullName>
    </submittedName>
</protein>
<evidence type="ECO:0000313" key="3">
    <source>
        <dbReference type="Proteomes" id="UP000030151"/>
    </source>
</evidence>
<evidence type="ECO:0000256" key="1">
    <source>
        <dbReference type="SAM" id="SignalP"/>
    </source>
</evidence>
<gene>
    <name evidence="2" type="ORF">X797_012109</name>
</gene>
<dbReference type="Proteomes" id="UP000030151">
    <property type="component" value="Unassembled WGS sequence"/>
</dbReference>
<comment type="caution">
    <text evidence="2">The sequence shown here is derived from an EMBL/GenBank/DDBJ whole genome shotgun (WGS) entry which is preliminary data.</text>
</comment>
<dbReference type="EMBL" id="JELW01000146">
    <property type="protein sequence ID" value="EXU94812.1"/>
    <property type="molecule type" value="Genomic_DNA"/>
</dbReference>
<dbReference type="HOGENOM" id="CLU_096883_0_0_1"/>
<name>A0A014P0S6_9HYPO</name>
<evidence type="ECO:0000313" key="2">
    <source>
        <dbReference type="EMBL" id="EXU94812.1"/>
    </source>
</evidence>
<sequence length="251" mass="27275">MLALSLLLGAAGVKAMLGIKVSTVQLSDNEIFCSDNCAFSGTYFGDDGSVCPEKEIVVQLDDKGVENPEPYKYVCAEAASKTPGWSVRPRKNGEEPPSCDVQEVTKSLPMDAQCISNKQFGSSGKLEVAQWSDLKKQLELASAGQEGDKVDKSTSNKAPKQENTLENLKREIKKACCFRALSVGQCRRAEGQCIHACSQKESRDCPRKSQEQPTVEELAQCVEKVEVGDRFADAEDLQKAACDKGSLSKRA</sequence>
<organism evidence="2 3">
    <name type="scientific">Metarhizium robertsii</name>
    <dbReference type="NCBI Taxonomy" id="568076"/>
    <lineage>
        <taxon>Eukaryota</taxon>
        <taxon>Fungi</taxon>
        <taxon>Dikarya</taxon>
        <taxon>Ascomycota</taxon>
        <taxon>Pezizomycotina</taxon>
        <taxon>Sordariomycetes</taxon>
        <taxon>Hypocreomycetidae</taxon>
        <taxon>Hypocreales</taxon>
        <taxon>Clavicipitaceae</taxon>
        <taxon>Metarhizium</taxon>
    </lineage>
</organism>
<dbReference type="AlphaFoldDB" id="A0A014P0S6"/>
<accession>A0A014P0S6</accession>
<reference evidence="2 3" key="1">
    <citation type="submission" date="2014-02" db="EMBL/GenBank/DDBJ databases">
        <title>The genome sequence of the entomopathogenic fungus Metarhizium robertsii ARSEF 2575.</title>
        <authorList>
            <person name="Giuliano Garisto Donzelli B."/>
            <person name="Roe B.A."/>
            <person name="Macmil S.L."/>
            <person name="Krasnoff S.B."/>
            <person name="Gibson D.M."/>
        </authorList>
    </citation>
    <scope>NUCLEOTIDE SEQUENCE [LARGE SCALE GENOMIC DNA]</scope>
    <source>
        <strain evidence="2 3">ARSEF 2575</strain>
    </source>
</reference>